<dbReference type="EMBL" id="JACSDY010000014">
    <property type="protein sequence ID" value="KAF7408999.1"/>
    <property type="molecule type" value="Genomic_DNA"/>
</dbReference>
<sequence length="108" mass="12988">MFGKKDDDKLYGTDIWVSYEIYDIILFVNIFLCVINISLGPIQRSIQWRSLSYFFKNPNLIDLISISEYFFYKFPPCDLRNRSTIRLHVYLKMISLKFSKKQIICDIR</sequence>
<keyword evidence="1" id="KW-0812">Transmembrane</keyword>
<evidence type="ECO:0000313" key="2">
    <source>
        <dbReference type="EMBL" id="KAF7408999.1"/>
    </source>
</evidence>
<evidence type="ECO:0000313" key="3">
    <source>
        <dbReference type="Proteomes" id="UP000600918"/>
    </source>
</evidence>
<gene>
    <name evidence="2" type="ORF">H0235_013851</name>
</gene>
<reference evidence="2" key="1">
    <citation type="journal article" date="2020" name="G3 (Bethesda)">
        <title>High-Quality Assemblies for Three Invasive Social Wasps from the &lt;i&gt;Vespula&lt;/i&gt; Genus.</title>
        <authorList>
            <person name="Harrop T.W.R."/>
            <person name="Guhlin J."/>
            <person name="McLaughlin G.M."/>
            <person name="Permina E."/>
            <person name="Stockwell P."/>
            <person name="Gilligan J."/>
            <person name="Le Lec M.F."/>
            <person name="Gruber M.A.M."/>
            <person name="Quinn O."/>
            <person name="Lovegrove M."/>
            <person name="Duncan E.J."/>
            <person name="Remnant E.J."/>
            <person name="Van Eeckhoven J."/>
            <person name="Graham B."/>
            <person name="Knapp R.A."/>
            <person name="Langford K.W."/>
            <person name="Kronenberg Z."/>
            <person name="Press M.O."/>
            <person name="Eacker S.M."/>
            <person name="Wilson-Rankin E.E."/>
            <person name="Purcell J."/>
            <person name="Lester P.J."/>
            <person name="Dearden P.K."/>
        </authorList>
    </citation>
    <scope>NUCLEOTIDE SEQUENCE</scope>
    <source>
        <strain evidence="2">Volc-1</strain>
    </source>
</reference>
<feature type="transmembrane region" description="Helical" evidence="1">
    <location>
        <begin position="20"/>
        <end position="39"/>
    </location>
</feature>
<dbReference type="Proteomes" id="UP000600918">
    <property type="component" value="Unassembled WGS sequence"/>
</dbReference>
<accession>A0A834KJ89</accession>
<keyword evidence="1" id="KW-1133">Transmembrane helix</keyword>
<organism evidence="2 3">
    <name type="scientific">Vespula pensylvanica</name>
    <name type="common">Western yellow jacket</name>
    <name type="synonym">Wasp</name>
    <dbReference type="NCBI Taxonomy" id="30213"/>
    <lineage>
        <taxon>Eukaryota</taxon>
        <taxon>Metazoa</taxon>
        <taxon>Ecdysozoa</taxon>
        <taxon>Arthropoda</taxon>
        <taxon>Hexapoda</taxon>
        <taxon>Insecta</taxon>
        <taxon>Pterygota</taxon>
        <taxon>Neoptera</taxon>
        <taxon>Endopterygota</taxon>
        <taxon>Hymenoptera</taxon>
        <taxon>Apocrita</taxon>
        <taxon>Aculeata</taxon>
        <taxon>Vespoidea</taxon>
        <taxon>Vespidae</taxon>
        <taxon>Vespinae</taxon>
        <taxon>Vespula</taxon>
    </lineage>
</organism>
<keyword evidence="1" id="KW-0472">Membrane</keyword>
<dbReference type="AlphaFoldDB" id="A0A834KJ89"/>
<protein>
    <submittedName>
        <fullName evidence="2">Uncharacterized protein</fullName>
    </submittedName>
</protein>
<keyword evidence="3" id="KW-1185">Reference proteome</keyword>
<evidence type="ECO:0000256" key="1">
    <source>
        <dbReference type="SAM" id="Phobius"/>
    </source>
</evidence>
<name>A0A834KJ89_VESPE</name>
<proteinExistence type="predicted"/>
<comment type="caution">
    <text evidence="2">The sequence shown here is derived from an EMBL/GenBank/DDBJ whole genome shotgun (WGS) entry which is preliminary data.</text>
</comment>